<dbReference type="InterPro" id="IPR049945">
    <property type="entry name" value="AAA_22"/>
</dbReference>
<feature type="domain" description="AAA+ ATPase" evidence="2">
    <location>
        <begin position="58"/>
        <end position="202"/>
    </location>
</feature>
<evidence type="ECO:0000313" key="4">
    <source>
        <dbReference type="Proteomes" id="UP000538929"/>
    </source>
</evidence>
<evidence type="ECO:0000313" key="3">
    <source>
        <dbReference type="EMBL" id="MBB0246283.1"/>
    </source>
</evidence>
<feature type="region of interest" description="Disordered" evidence="1">
    <location>
        <begin position="257"/>
        <end position="291"/>
    </location>
</feature>
<gene>
    <name evidence="3" type="ORF">FNQ90_19755</name>
</gene>
<dbReference type="RefSeq" id="WP_182607638.1">
    <property type="nucleotide sequence ID" value="NZ_VKHT01000814.1"/>
</dbReference>
<dbReference type="InterPro" id="IPR003593">
    <property type="entry name" value="AAA+_ATPase"/>
</dbReference>
<keyword evidence="4" id="KW-1185">Reference proteome</keyword>
<dbReference type="PANTHER" id="PTHR47691">
    <property type="entry name" value="REGULATOR-RELATED"/>
    <property type="match status" value="1"/>
</dbReference>
<dbReference type="PRINTS" id="PR00364">
    <property type="entry name" value="DISEASERSIST"/>
</dbReference>
<sequence>MTELTERAADPAGPPRPAAGTPSAPDPAFLGRRRELAGLRADVGRAGLDTMAGRPSARARVLLIAGRPGTGRTALALEFARRVRADGGCPDGVLRVVLTDPGGDPVPVERAARELLEGLGAPVPPGADADESCEALRAALTGRRVLLILDDAVSAEQVIELIPDHRDCPVLVVARGPLTGVADVRPCTVGALDQHTALRLLARGAGSTRITVDPRAAERLAEACAHLPAALVLAAGWLAANPDAAVARAVRAMTGPVPGDAVETSAPDESTDPVDPGGETASESSADSGDGPLERAFRLALSALRPPAARVLRLLVLAPAGLVDAHIAAALAGCSVGAARRALRGFALLGLVRPADRPPPPTCAGAPVGTDADTAAGREEPAGDPWPLYEVPGCLDPLLRDLVRRHERPADVLLARARVLERTVRRLVACRAAAEPENSPARERSAALPSTLRFLSREEAARWLDSRLPSLTAAVRLAVVDGELDTLARRLISALAAALIAHRGERGAAAHLYDLNELVLEVAERQGLDGERAAALLDLGDMDLARGRTGAALKRYRTALETLRGLGGLGIPPAMGRALESIARAHAESGDPQRAADWYGRALSRAQATDDHDARARLHGLLGEAHALAGEWRPALLSWRAAAAAHRRRGDPDGYALALAEVARTRGCAGEFEEALRAGYDALRAARAAGDRRLEAAVRLRLADDAQRLGLPADARAHRRAGEALL</sequence>
<dbReference type="SUPFAM" id="SSF48452">
    <property type="entry name" value="TPR-like"/>
    <property type="match status" value="2"/>
</dbReference>
<dbReference type="Proteomes" id="UP000538929">
    <property type="component" value="Unassembled WGS sequence"/>
</dbReference>
<accession>A0A7W3Y372</accession>
<evidence type="ECO:0000256" key="1">
    <source>
        <dbReference type="SAM" id="MobiDB-lite"/>
    </source>
</evidence>
<reference evidence="4" key="1">
    <citation type="submission" date="2019-10" db="EMBL/GenBank/DDBJ databases">
        <title>Streptomyces sp. nov., a novel actinobacterium isolated from alkaline environment.</title>
        <authorList>
            <person name="Golinska P."/>
        </authorList>
    </citation>
    <scope>NUCLEOTIDE SEQUENCE [LARGE SCALE GENOMIC DNA]</scope>
    <source>
        <strain evidence="4">DSM 42118</strain>
    </source>
</reference>
<dbReference type="InterPro" id="IPR027417">
    <property type="entry name" value="P-loop_NTPase"/>
</dbReference>
<organism evidence="3 4">
    <name type="scientific">Streptomyces alkaliphilus</name>
    <dbReference type="NCBI Taxonomy" id="1472722"/>
    <lineage>
        <taxon>Bacteria</taxon>
        <taxon>Bacillati</taxon>
        <taxon>Actinomycetota</taxon>
        <taxon>Actinomycetes</taxon>
        <taxon>Kitasatosporales</taxon>
        <taxon>Streptomycetaceae</taxon>
        <taxon>Streptomyces</taxon>
    </lineage>
</organism>
<name>A0A7W3Y372_9ACTN</name>
<dbReference type="PANTHER" id="PTHR47691:SF3">
    <property type="entry name" value="HTH-TYPE TRANSCRIPTIONAL REGULATOR RV0890C-RELATED"/>
    <property type="match status" value="1"/>
</dbReference>
<feature type="region of interest" description="Disordered" evidence="1">
    <location>
        <begin position="358"/>
        <end position="385"/>
    </location>
</feature>
<dbReference type="InterPro" id="IPR011990">
    <property type="entry name" value="TPR-like_helical_dom_sf"/>
</dbReference>
<feature type="non-terminal residue" evidence="3">
    <location>
        <position position="726"/>
    </location>
</feature>
<protein>
    <recommendedName>
        <fullName evidence="2">AAA+ ATPase domain-containing protein</fullName>
    </recommendedName>
</protein>
<dbReference type="EMBL" id="VKHT01000814">
    <property type="protein sequence ID" value="MBB0246283.1"/>
    <property type="molecule type" value="Genomic_DNA"/>
</dbReference>
<feature type="region of interest" description="Disordered" evidence="1">
    <location>
        <begin position="1"/>
        <end position="28"/>
    </location>
</feature>
<dbReference type="Pfam" id="PF13401">
    <property type="entry name" value="AAA_22"/>
    <property type="match status" value="1"/>
</dbReference>
<dbReference type="GO" id="GO:0043531">
    <property type="term" value="F:ADP binding"/>
    <property type="evidence" value="ECO:0007669"/>
    <property type="project" value="InterPro"/>
</dbReference>
<evidence type="ECO:0000259" key="2">
    <source>
        <dbReference type="SMART" id="SM00382"/>
    </source>
</evidence>
<proteinExistence type="predicted"/>
<dbReference type="SMART" id="SM00382">
    <property type="entry name" value="AAA"/>
    <property type="match status" value="1"/>
</dbReference>
<comment type="caution">
    <text evidence="3">The sequence shown here is derived from an EMBL/GenBank/DDBJ whole genome shotgun (WGS) entry which is preliminary data.</text>
</comment>
<dbReference type="Gene3D" id="1.25.40.10">
    <property type="entry name" value="Tetratricopeptide repeat domain"/>
    <property type="match status" value="1"/>
</dbReference>
<dbReference type="AlphaFoldDB" id="A0A7W3Y372"/>
<dbReference type="Gene3D" id="3.40.50.300">
    <property type="entry name" value="P-loop containing nucleotide triphosphate hydrolases"/>
    <property type="match status" value="1"/>
</dbReference>
<dbReference type="SUPFAM" id="SSF52540">
    <property type="entry name" value="P-loop containing nucleoside triphosphate hydrolases"/>
    <property type="match status" value="1"/>
</dbReference>